<dbReference type="NCBIfam" id="TIGR01167">
    <property type="entry name" value="LPXTG_anchor"/>
    <property type="match status" value="1"/>
</dbReference>
<sequence length="2121" mass="229727">MNKRSKRIRHGIVVTALGITQVITPIMAIAETTEQEQTVNTLDKSDQLLETMTESTNDANGNEAQAAEDAETDYSSEASKEESSAGSKNPEPSETTTSASSNITEDSSHARQESSSTSDSKETKEEQQTPRVSTRINDQELLEKGTLLTIAGEEFSRTEETRILNNSPVKLKLDFEINDKDYFAGTTAVFDLPQGLGFSDVQGTNEAINASWAVDSAAHQLMITFNQSVHDASFSIELTSYLYSEDKPQLTIAIGDQNQTSYAIDLYEEVDPIQYVSEKNVFGMDGMVYYNTDRTLSGTETLSLNLVDTPGASFKKIETQPLKVFSYEVDIKGKIKPETQTALVEGTDYTITSNSLYNTAVEVKQMDKQKAYGVSYQFTMSLTALTEYTASFSKGYPTTGFGSVQLKQTTAQNRGFSFIAKSSKDEKEVDSRYYMGVASASFMNGLSKGNYYVSIHQMPTEMKAGQQIILSSQNGQPITAKQLTARDAFYQNVTFSDYFSVENNGDKLIVTATKDSNLTLGSTNITVPFDQKDIILNISTPLIANREFKIVEDNYVEPISVLNPNNAETAWGNYDQNGAYMSDTSINIEGSNSQPIENLQMFIEHPEYLSLRKVPKVSFYYTLGKDYTIEEVAGGTMVTFTSPITYSVQFDIGFNYVPDSLAPTKSIPNDTIPITISATGLDTVHTSVYTGRKLYSERTLQSSKNQFLVNARQDTISDLTVETHVPKNTDVVFSIIDVSNEQVSGIYPQYWDRGYYDNQAMKESDPNYPTITHDEETNYYTFDFGTTNRRYIISYQYANGWQEMSTIYVPGYAKEPLSNNQQGTATVSVSNTATDIIGITQNTVNNTKNMTQVKVTTKNIDDGSKKVANPTILLKSLGNTNGEIDLGSIAVSNVPDDSYEVKEVDGNVQLVFSNYVLTKNIEISYNVLSQNAGQISASATIVSDTIDTLSEAKRTATSTVANLQFSAGDSSGIIYKTNATLDVYNTEETTEKIAGVTLTLWNQLTGDIVSVVTDENGEYQLTDIYTGNYTLYVSYVPEGYVIPQELQLGKEVQVNRTGNHLSVGITPEEDLSTIDAKDSTIYVGDEWHAEDNFVSATDKHGNALTFSEITVNGEVDTTNVGTYEVKYINGSVSQTATITVVANQETVAAKDSTLYVGDAWTAADNFLSATDKDGNAVTIADVTITGEVDTDTPGEYQVIYRNGKAEATATITVLADQTSIKAKDSTLYVGDDWQAIDNFVSATDKTGANVPFSGVTVNGAVDTSKEGQYPVVYQNGNQKATATITVVANQETVVAKDSTLYVGDSWELADNFVSAMDKKGQPLSLAEVTTSGDVDTKVPGEYQVIYRNGKAEAKATITVLADQTSIKAKDSTLYVGDDWQAIDNFVSATDKAGANLPFSAVTVSGLVDTSKEGQYKVTYSNGKTEAIATITVVANQETVAAKDSTLYVGDSWEAADNFLSATDKDGKALPLTEVTVDGTVDTSKAGRYEVVYRNGKAEAKATITVLADQTSVKAKDSNLYVGDDWHAVDNFVSATDKSGANVPFSNVTFSGTVDTSKEGQYPVVYQNGKVKATATITVVANQETVVAKDSTIYVDDNWQAADNFVSAKDKDGNELKLADITTVGTVDSATPGKYEVVYRNGKAEATATITVLADQTSVKAKDSNLYVGDEWQAIDNFVSATDKTGANLPFSGVTVSGSVDTSKAGEYPVVYQNGHVKATATIAVVTNQETVVAKDSTIYEGDDWQAADNFVSATYKDGNAVKLTDITTVGTVDSATPGKYEVIYRNGKAEAKAMITVLADQTSVKAKDSTLYVGDDWEAADNFVSATDKTGATVELSGVIVTGTVDTSQEGTYDVTYTNGKVSATATITVVAHEETVVAKDSTIYEGEKWQAVDNFVSASDKSGQAVDYDQVLISGTVNTDVPGKYQVIYRNGKAEATATITVLADQTSVTVKDSVIYVGDNWTAADNFVSATDRDGKSLALEQLLVDGSVDTKKTGTYQVTYSIVTDEAATPNFFARLFGTRSQEAVTATATIKVVEKAEEPEENDQQPEKDDSDKGQQKPTDEGQTDKQTKATAKDKRVLPKTGTAITQGYSIAGVSLVALAGIVFFRKKHTNKSRKTK</sequence>
<keyword evidence="2" id="KW-0964">Secreted</keyword>
<keyword evidence="3" id="KW-0732">Signal</keyword>
<feature type="region of interest" description="Disordered" evidence="5">
    <location>
        <begin position="2037"/>
        <end position="2083"/>
    </location>
</feature>
<keyword evidence="6" id="KW-0812">Transmembrane</keyword>
<evidence type="ECO:0000256" key="4">
    <source>
        <dbReference type="ARBA" id="ARBA00023088"/>
    </source>
</evidence>
<feature type="compositionally biased region" description="Basic and acidic residues" evidence="5">
    <location>
        <begin position="119"/>
        <end position="128"/>
    </location>
</feature>
<evidence type="ECO:0000256" key="2">
    <source>
        <dbReference type="ARBA" id="ARBA00022525"/>
    </source>
</evidence>
<gene>
    <name evidence="8" type="ORF">DW084_13305</name>
</gene>
<dbReference type="InterPro" id="IPR022038">
    <property type="entry name" value="Ig-like_bact"/>
</dbReference>
<keyword evidence="1" id="KW-0134">Cell wall</keyword>
<dbReference type="InterPro" id="IPR019931">
    <property type="entry name" value="LPXTG_anchor"/>
</dbReference>
<dbReference type="Pfam" id="PF07523">
    <property type="entry name" value="Big_3"/>
    <property type="match status" value="13"/>
</dbReference>
<dbReference type="SUPFAM" id="SSF117074">
    <property type="entry name" value="Hypothetical protein PA1324"/>
    <property type="match status" value="1"/>
</dbReference>
<feature type="domain" description="Gram-positive cocci surface proteins LPxTG" evidence="7">
    <location>
        <begin position="2082"/>
        <end position="2120"/>
    </location>
</feature>
<feature type="region of interest" description="Disordered" evidence="5">
    <location>
        <begin position="55"/>
        <end position="138"/>
    </location>
</feature>
<feature type="compositionally biased region" description="Low complexity" evidence="5">
    <location>
        <begin position="84"/>
        <end position="101"/>
    </location>
</feature>
<protein>
    <submittedName>
        <fullName evidence="8">DUF5011 domain-containing protein</fullName>
    </submittedName>
</protein>
<evidence type="ECO:0000256" key="5">
    <source>
        <dbReference type="SAM" id="MobiDB-lite"/>
    </source>
</evidence>
<evidence type="ECO:0000313" key="9">
    <source>
        <dbReference type="Proteomes" id="UP000286288"/>
    </source>
</evidence>
<dbReference type="InterPro" id="IPR041033">
    <property type="entry name" value="SpaA_PFL_dom_1"/>
</dbReference>
<accession>A0A415EQD1</accession>
<keyword evidence="6" id="KW-0472">Membrane</keyword>
<dbReference type="PROSITE" id="PS50847">
    <property type="entry name" value="GRAM_POS_ANCHORING"/>
    <property type="match status" value="1"/>
</dbReference>
<evidence type="ECO:0000259" key="7">
    <source>
        <dbReference type="PROSITE" id="PS50847"/>
    </source>
</evidence>
<keyword evidence="6" id="KW-1133">Transmembrane helix</keyword>
<feature type="transmembrane region" description="Helical" evidence="6">
    <location>
        <begin position="2092"/>
        <end position="2109"/>
    </location>
</feature>
<evidence type="ECO:0000256" key="1">
    <source>
        <dbReference type="ARBA" id="ARBA00022512"/>
    </source>
</evidence>
<evidence type="ECO:0000313" key="8">
    <source>
        <dbReference type="EMBL" id="RHK05551.1"/>
    </source>
</evidence>
<keyword evidence="4" id="KW-0572">Peptidoglycan-anchor</keyword>
<dbReference type="Gene3D" id="2.60.40.10">
    <property type="entry name" value="Immunoglobulins"/>
    <property type="match status" value="14"/>
</dbReference>
<evidence type="ECO:0000256" key="3">
    <source>
        <dbReference type="ARBA" id="ARBA00022729"/>
    </source>
</evidence>
<dbReference type="Pfam" id="PF00746">
    <property type="entry name" value="Gram_pos_anchor"/>
    <property type="match status" value="1"/>
</dbReference>
<feature type="compositionally biased region" description="Basic and acidic residues" evidence="5">
    <location>
        <begin position="2049"/>
        <end position="2081"/>
    </location>
</feature>
<dbReference type="Proteomes" id="UP000286288">
    <property type="component" value="Unassembled WGS sequence"/>
</dbReference>
<proteinExistence type="predicted"/>
<dbReference type="Pfam" id="PF17802">
    <property type="entry name" value="SpaA"/>
    <property type="match status" value="1"/>
</dbReference>
<comment type="caution">
    <text evidence="8">The sequence shown here is derived from an EMBL/GenBank/DDBJ whole genome shotgun (WGS) entry which is preliminary data.</text>
</comment>
<organism evidence="8 9">
    <name type="scientific">Enterococcus casseliflavus</name>
    <name type="common">Enterococcus flavescens</name>
    <dbReference type="NCBI Taxonomy" id="37734"/>
    <lineage>
        <taxon>Bacteria</taxon>
        <taxon>Bacillati</taxon>
        <taxon>Bacillota</taxon>
        <taxon>Bacilli</taxon>
        <taxon>Lactobacillales</taxon>
        <taxon>Enterococcaceae</taxon>
        <taxon>Enterococcus</taxon>
    </lineage>
</organism>
<dbReference type="SUPFAM" id="SSF49401">
    <property type="entry name" value="Bacterial adhesins"/>
    <property type="match status" value="1"/>
</dbReference>
<name>A0A415EQD1_ENTCA</name>
<evidence type="ECO:0000256" key="6">
    <source>
        <dbReference type="SAM" id="Phobius"/>
    </source>
</evidence>
<reference evidence="8 9" key="1">
    <citation type="submission" date="2018-08" db="EMBL/GenBank/DDBJ databases">
        <title>A genome reference for cultivated species of the human gut microbiota.</title>
        <authorList>
            <person name="Zou Y."/>
            <person name="Xue W."/>
            <person name="Luo G."/>
        </authorList>
    </citation>
    <scope>NUCLEOTIDE SEQUENCE [LARGE SCALE GENOMIC DNA]</scope>
    <source>
        <strain evidence="8 9">AF48-16</strain>
    </source>
</reference>
<dbReference type="InterPro" id="IPR008966">
    <property type="entry name" value="Adhesion_dom_sf"/>
</dbReference>
<dbReference type="EMBL" id="QRMZ01000018">
    <property type="protein sequence ID" value="RHK05551.1"/>
    <property type="molecule type" value="Genomic_DNA"/>
</dbReference>
<dbReference type="InterPro" id="IPR013783">
    <property type="entry name" value="Ig-like_fold"/>
</dbReference>